<accession>A0A7L9QCX2</accession>
<keyword evidence="1" id="KW-0472">Membrane</keyword>
<keyword evidence="2" id="KW-0496">Mitochondrion</keyword>
<evidence type="ECO:0000256" key="1">
    <source>
        <dbReference type="SAM" id="Phobius"/>
    </source>
</evidence>
<gene>
    <name evidence="2" type="primary">ND3</name>
</gene>
<proteinExistence type="predicted"/>
<feature type="transmembrane region" description="Helical" evidence="1">
    <location>
        <begin position="90"/>
        <end position="108"/>
    </location>
</feature>
<protein>
    <submittedName>
        <fullName evidence="2">NADH dehydrogenase subunit 3</fullName>
    </submittedName>
</protein>
<evidence type="ECO:0000313" key="2">
    <source>
        <dbReference type="EMBL" id="QOL00757.1"/>
    </source>
</evidence>
<feature type="transmembrane region" description="Helical" evidence="1">
    <location>
        <begin position="6"/>
        <end position="27"/>
    </location>
</feature>
<keyword evidence="1" id="KW-0812">Transmembrane</keyword>
<organism evidence="2">
    <name type="scientific">Teleogryllus infernalis</name>
    <dbReference type="NCBI Taxonomy" id="1132643"/>
    <lineage>
        <taxon>Eukaryota</taxon>
        <taxon>Metazoa</taxon>
        <taxon>Ecdysozoa</taxon>
        <taxon>Arthropoda</taxon>
        <taxon>Hexapoda</taxon>
        <taxon>Insecta</taxon>
        <taxon>Pterygota</taxon>
        <taxon>Neoptera</taxon>
        <taxon>Polyneoptera</taxon>
        <taxon>Orthoptera</taxon>
        <taxon>Ensifera</taxon>
        <taxon>Gryllidea</taxon>
        <taxon>Grylloidea</taxon>
        <taxon>Gryllidae</taxon>
        <taxon>Gryllinae</taxon>
        <taxon>Teleogryllus</taxon>
    </lineage>
</organism>
<dbReference type="Gene3D" id="1.20.58.1610">
    <property type="entry name" value="NADH:ubiquinone/plastoquinone oxidoreductase, chain 3"/>
    <property type="match status" value="1"/>
</dbReference>
<sequence>MLITSIINYFLPSFCTNIINISITDFIKKKDFKIEKKSPPLNADLIQKSCSPSSFFLYDFFSNCSEFFSFLMEKLLYHTRYNYSIISNPLYWISTLMFFILILLLGLYHEWNQGALEWTE</sequence>
<name>A0A7L9QCX2_9ORTH</name>
<reference evidence="2" key="1">
    <citation type="journal article" date="2020" name="Mol. Phylogenet. Evol.">
        <title>Evolutionary rates of and selective constraints on the mitochondrial genomes of Orthoptera insects with different wing types.</title>
        <authorList>
            <person name="Chang H."/>
            <person name="Qiu Z."/>
            <person name="Yuan H."/>
            <person name="Wang X."/>
            <person name="Li X."/>
            <person name="Sun H."/>
            <person name="Guo X."/>
            <person name="Lu Y."/>
            <person name="Feng X."/>
            <person name="Majid M."/>
            <person name="Huang Y."/>
        </authorList>
    </citation>
    <scope>NUCLEOTIDE SEQUENCE</scope>
</reference>
<dbReference type="EMBL" id="MK903574">
    <property type="protein sequence ID" value="QOL00757.1"/>
    <property type="molecule type" value="Genomic_DNA"/>
</dbReference>
<dbReference type="AlphaFoldDB" id="A0A7L9QCX2"/>
<keyword evidence="1" id="KW-1133">Transmembrane helix</keyword>
<dbReference type="InterPro" id="IPR038430">
    <property type="entry name" value="NDAH_ubi_oxred_su3_sf"/>
</dbReference>
<geneLocation type="mitochondrion" evidence="2"/>